<sequence length="162" mass="17719">MNKIMVNFCFLIVTLATVAGANVPGQFPEENVDVYDMLLENAENEINVTPEKRTRGLDPMAGITFGGVKKRFDVLSGSSFGGQKRDGGNTGNEQRPKNIADVSAATVDGGQQLNGAAVYERHGTTGDRERSAFPGLHKKTLHPYYVQSIPLPLYYRLRDMGI</sequence>
<reference evidence="3" key="1">
    <citation type="journal article" date="2020" name="Insect Biochem. Mol. Biol.">
        <title>The Neuropeptidome of Carabus (Coleoptera, Adephaga: Carabidae).</title>
        <authorList>
            <person name="Ragionieri L."/>
            <person name="Predel R."/>
        </authorList>
    </citation>
    <scope>NUCLEOTIDE SEQUENCE</scope>
    <source>
        <strain evidence="3">42</strain>
    </source>
</reference>
<organism evidence="3">
    <name type="scientific">Carabus violaceus</name>
    <name type="common">Violet ground beetle</name>
    <dbReference type="NCBI Taxonomy" id="41075"/>
    <lineage>
        <taxon>Eukaryota</taxon>
        <taxon>Metazoa</taxon>
        <taxon>Ecdysozoa</taxon>
        <taxon>Arthropoda</taxon>
        <taxon>Hexapoda</taxon>
        <taxon>Insecta</taxon>
        <taxon>Pterygota</taxon>
        <taxon>Neoptera</taxon>
        <taxon>Endopterygota</taxon>
        <taxon>Coleoptera</taxon>
        <taxon>Adephaga</taxon>
        <taxon>Caraboidea</taxon>
        <taxon>Carabidae</taxon>
        <taxon>Carabinae</taxon>
        <taxon>Carabini</taxon>
        <taxon>Carabina</taxon>
        <taxon>Carabus</taxon>
        <taxon>Megodontus</taxon>
    </lineage>
</organism>
<evidence type="ECO:0000313" key="3">
    <source>
        <dbReference type="EMBL" id="QHB80563.1"/>
    </source>
</evidence>
<name>A0A7U3MCA4_CARVO</name>
<keyword evidence="2" id="KW-0732">Signal</keyword>
<accession>A0A7U3MCA4</accession>
<dbReference type="EMBL" id="MN837666">
    <property type="protein sequence ID" value="QHB80563.1"/>
    <property type="molecule type" value="mRNA"/>
</dbReference>
<proteinExistence type="evidence at transcript level"/>
<dbReference type="AlphaFoldDB" id="A0A7U3MCA4"/>
<protein>
    <submittedName>
        <fullName evidence="3">Orcokinin-like</fullName>
    </submittedName>
</protein>
<feature type="chain" id="PRO_5030566196" evidence="2">
    <location>
        <begin position="21"/>
        <end position="162"/>
    </location>
</feature>
<evidence type="ECO:0000256" key="2">
    <source>
        <dbReference type="SAM" id="SignalP"/>
    </source>
</evidence>
<feature type="region of interest" description="Disordered" evidence="1">
    <location>
        <begin position="79"/>
        <end position="98"/>
    </location>
</feature>
<evidence type="ECO:0000256" key="1">
    <source>
        <dbReference type="SAM" id="MobiDB-lite"/>
    </source>
</evidence>
<feature type="signal peptide" evidence="2">
    <location>
        <begin position="1"/>
        <end position="20"/>
    </location>
</feature>